<proteinExistence type="predicted"/>
<sequence length="203" mass="24070">MSNEITKLAIKNLLLTKYVKCKAPNQQLYEDVMNTAFKERRFQSFEKRFEDDSLLISLKHDNVINNESYKAALASLAGKDDWANFLFDKEEIVFYALRFTLKKLISKSSFDLLLSPKFRNSDRLRYQQQALLLILFSQFDRKTVSYSEFVFELREKIDKLIWYYKNKNSLQLELINMAQSNVNFTNAQLEKIVLKTIINDFKN</sequence>
<evidence type="ECO:0000313" key="2">
    <source>
        <dbReference type="Proteomes" id="UP000051074"/>
    </source>
</evidence>
<keyword evidence="2" id="KW-1185">Reference proteome</keyword>
<dbReference type="PATRIC" id="fig|1293597.4.peg.1947"/>
<protein>
    <submittedName>
        <fullName evidence="1">Uncharacterized protein</fullName>
    </submittedName>
</protein>
<evidence type="ECO:0000313" key="1">
    <source>
        <dbReference type="EMBL" id="KRK99219.1"/>
    </source>
</evidence>
<gene>
    <name evidence="1" type="ORF">FC20_GL001820</name>
</gene>
<name>A0A0R1M051_9LACO</name>
<reference evidence="1 2" key="1">
    <citation type="journal article" date="2015" name="Genome Announc.">
        <title>Expanding the biotechnology potential of lactobacilli through comparative genomics of 213 strains and associated genera.</title>
        <authorList>
            <person name="Sun Z."/>
            <person name="Harris H.M."/>
            <person name="McCann A."/>
            <person name="Guo C."/>
            <person name="Argimon S."/>
            <person name="Zhang W."/>
            <person name="Yang X."/>
            <person name="Jeffery I.B."/>
            <person name="Cooney J.C."/>
            <person name="Kagawa T.F."/>
            <person name="Liu W."/>
            <person name="Song Y."/>
            <person name="Salvetti E."/>
            <person name="Wrobel A."/>
            <person name="Rasinkangas P."/>
            <person name="Parkhill J."/>
            <person name="Rea M.C."/>
            <person name="O'Sullivan O."/>
            <person name="Ritari J."/>
            <person name="Douillard F.P."/>
            <person name="Paul Ross R."/>
            <person name="Yang R."/>
            <person name="Briner A.E."/>
            <person name="Felis G.E."/>
            <person name="de Vos W.M."/>
            <person name="Barrangou R."/>
            <person name="Klaenhammer T.R."/>
            <person name="Caufield P.W."/>
            <person name="Cui Y."/>
            <person name="Zhang H."/>
            <person name="O'Toole P.W."/>
        </authorList>
    </citation>
    <scope>NUCLEOTIDE SEQUENCE [LARGE SCALE GENOMIC DNA]</scope>
    <source>
        <strain evidence="1 2">DSM 19284</strain>
    </source>
</reference>
<dbReference type="EMBL" id="AZDU01000083">
    <property type="protein sequence ID" value="KRK99219.1"/>
    <property type="molecule type" value="Genomic_DNA"/>
</dbReference>
<dbReference type="AlphaFoldDB" id="A0A0R1M051"/>
<dbReference type="RefSeq" id="WP_039943461.1">
    <property type="nucleotide sequence ID" value="NZ_AZDU01000083.1"/>
</dbReference>
<accession>A0A0R1M051</accession>
<organism evidence="1 2">
    <name type="scientific">Lactobacillus equicursoris DSM 19284 = JCM 14600 = CIP 110162</name>
    <dbReference type="NCBI Taxonomy" id="1293597"/>
    <lineage>
        <taxon>Bacteria</taxon>
        <taxon>Bacillati</taxon>
        <taxon>Bacillota</taxon>
        <taxon>Bacilli</taxon>
        <taxon>Lactobacillales</taxon>
        <taxon>Lactobacillaceae</taxon>
        <taxon>Lactobacillus</taxon>
    </lineage>
</organism>
<comment type="caution">
    <text evidence="1">The sequence shown here is derived from an EMBL/GenBank/DDBJ whole genome shotgun (WGS) entry which is preliminary data.</text>
</comment>
<dbReference type="Proteomes" id="UP000051074">
    <property type="component" value="Unassembled WGS sequence"/>
</dbReference>